<sequence length="143" mass="15660">MHGIRKLAKRLDRDERMMRISMPLACDDYLSDMAGQYCMYPDPPLITSPDAVPSLSFSALKINLAAHHAINEDILPTGTKAEMAQRLADILETRRLDLLLGRVFGLSESACTSDDAGSTLDTDWEVDSDVTEVESKAVLSASS</sequence>
<name>A0A165G4G4_9BASI</name>
<evidence type="ECO:0000313" key="2">
    <source>
        <dbReference type="Proteomes" id="UP000076842"/>
    </source>
</evidence>
<dbReference type="Proteomes" id="UP000076842">
    <property type="component" value="Unassembled WGS sequence"/>
</dbReference>
<organism evidence="1 2">
    <name type="scientific">Calocera cornea HHB12733</name>
    <dbReference type="NCBI Taxonomy" id="1353952"/>
    <lineage>
        <taxon>Eukaryota</taxon>
        <taxon>Fungi</taxon>
        <taxon>Dikarya</taxon>
        <taxon>Basidiomycota</taxon>
        <taxon>Agaricomycotina</taxon>
        <taxon>Dacrymycetes</taxon>
        <taxon>Dacrymycetales</taxon>
        <taxon>Dacrymycetaceae</taxon>
        <taxon>Calocera</taxon>
    </lineage>
</organism>
<keyword evidence="2" id="KW-1185">Reference proteome</keyword>
<accession>A0A165G4G4</accession>
<dbReference type="AlphaFoldDB" id="A0A165G4G4"/>
<proteinExistence type="predicted"/>
<dbReference type="STRING" id="1353952.A0A165G4G4"/>
<dbReference type="InParanoid" id="A0A165G4G4"/>
<dbReference type="EMBL" id="KV423961">
    <property type="protein sequence ID" value="KZT57586.1"/>
    <property type="molecule type" value="Genomic_DNA"/>
</dbReference>
<reference evidence="1 2" key="1">
    <citation type="journal article" date="2016" name="Mol. Biol. Evol.">
        <title>Comparative Genomics of Early-Diverging Mushroom-Forming Fungi Provides Insights into the Origins of Lignocellulose Decay Capabilities.</title>
        <authorList>
            <person name="Nagy L.G."/>
            <person name="Riley R."/>
            <person name="Tritt A."/>
            <person name="Adam C."/>
            <person name="Daum C."/>
            <person name="Floudas D."/>
            <person name="Sun H."/>
            <person name="Yadav J.S."/>
            <person name="Pangilinan J."/>
            <person name="Larsson K.H."/>
            <person name="Matsuura K."/>
            <person name="Barry K."/>
            <person name="Labutti K."/>
            <person name="Kuo R."/>
            <person name="Ohm R.A."/>
            <person name="Bhattacharya S.S."/>
            <person name="Shirouzu T."/>
            <person name="Yoshinaga Y."/>
            <person name="Martin F.M."/>
            <person name="Grigoriev I.V."/>
            <person name="Hibbett D.S."/>
        </authorList>
    </citation>
    <scope>NUCLEOTIDE SEQUENCE [LARGE SCALE GENOMIC DNA]</scope>
    <source>
        <strain evidence="1 2">HHB12733</strain>
    </source>
</reference>
<evidence type="ECO:0000313" key="1">
    <source>
        <dbReference type="EMBL" id="KZT57586.1"/>
    </source>
</evidence>
<protein>
    <submittedName>
        <fullName evidence="1">Uncharacterized protein</fullName>
    </submittedName>
</protein>
<gene>
    <name evidence="1" type="ORF">CALCODRAFT_452813</name>
</gene>
<dbReference type="OrthoDB" id="3031943at2759"/>